<dbReference type="EMBL" id="JACTNG010000011">
    <property type="protein sequence ID" value="MBO1080914.1"/>
    <property type="molecule type" value="Genomic_DNA"/>
</dbReference>
<evidence type="ECO:0000313" key="1">
    <source>
        <dbReference type="EMBL" id="MBO1080914.1"/>
    </source>
</evidence>
<keyword evidence="2" id="KW-1185">Reference proteome</keyword>
<evidence type="ECO:0000313" key="2">
    <source>
        <dbReference type="Proteomes" id="UP001518989"/>
    </source>
</evidence>
<comment type="caution">
    <text evidence="1">The sequence shown here is derived from an EMBL/GenBank/DDBJ whole genome shotgun (WGS) entry which is preliminary data.</text>
</comment>
<sequence length="175" mass="19103">MSARLSCADALARTGLLDRLAAFDPHVAGTPPLGLDLPSSDIDLLCCAPDPVAFARAVWDTCAGHRNFRMHQWTGADRPVVAGFEAAGWCFEIFGQARPVQLQHGWRHFLVERRLLALGGDGLREAVMRQRHRGAKTEPAFAAVLARRGDPFQAMLELEGQPDAALAALLRHQGF</sequence>
<gene>
    <name evidence="1" type="ORF">IAI61_17875</name>
</gene>
<proteinExistence type="predicted"/>
<accession>A0ABS3KU07</accession>
<dbReference type="InterPro" id="IPR025365">
    <property type="entry name" value="DUF4269"/>
</dbReference>
<protein>
    <submittedName>
        <fullName evidence="1">DUF4269 domain-containing protein</fullName>
    </submittedName>
</protein>
<organism evidence="1 2">
    <name type="scientific">Roseomonas haemaphysalidis</name>
    <dbReference type="NCBI Taxonomy" id="2768162"/>
    <lineage>
        <taxon>Bacteria</taxon>
        <taxon>Pseudomonadati</taxon>
        <taxon>Pseudomonadota</taxon>
        <taxon>Alphaproteobacteria</taxon>
        <taxon>Acetobacterales</taxon>
        <taxon>Roseomonadaceae</taxon>
        <taxon>Roseomonas</taxon>
    </lineage>
</organism>
<name>A0ABS3KU07_9PROT</name>
<dbReference type="Proteomes" id="UP001518989">
    <property type="component" value="Unassembled WGS sequence"/>
</dbReference>
<dbReference type="Pfam" id="PF14091">
    <property type="entry name" value="DUF4269"/>
    <property type="match status" value="1"/>
</dbReference>
<reference evidence="1 2" key="1">
    <citation type="submission" date="2020-09" db="EMBL/GenBank/DDBJ databases">
        <title>Roseomonas.</title>
        <authorList>
            <person name="Zhu W."/>
        </authorList>
    </citation>
    <scope>NUCLEOTIDE SEQUENCE [LARGE SCALE GENOMIC DNA]</scope>
    <source>
        <strain evidence="1 2">573</strain>
    </source>
</reference>